<dbReference type="EMBL" id="JAIPUX010005290">
    <property type="protein sequence ID" value="KAH0616514.1"/>
    <property type="molecule type" value="Genomic_DNA"/>
</dbReference>
<dbReference type="InterPro" id="IPR014853">
    <property type="entry name" value="VWF/SSPO/ZAN-like_Cys-rich_dom"/>
</dbReference>
<dbReference type="PROSITE" id="PS51233">
    <property type="entry name" value="VWFD"/>
    <property type="match status" value="1"/>
</dbReference>
<reference evidence="5 6" key="1">
    <citation type="journal article" date="2022" name="Gigascience">
        <title>A chromosome-level genome assembly and annotation of the desert horned lizard, Phrynosoma platyrhinos, provides insight into chromosomal rearrangements among reptiles.</title>
        <authorList>
            <person name="Koochekian N."/>
            <person name="Ascanio A."/>
            <person name="Farleigh K."/>
            <person name="Card D.C."/>
            <person name="Schield D.R."/>
            <person name="Castoe T.A."/>
            <person name="Jezkova T."/>
        </authorList>
    </citation>
    <scope>NUCLEOTIDE SEQUENCE [LARGE SCALE GENOMIC DNA]</scope>
    <source>
        <strain evidence="5">NK-2021</strain>
    </source>
</reference>
<evidence type="ECO:0000313" key="6">
    <source>
        <dbReference type="Proteomes" id="UP000826234"/>
    </source>
</evidence>
<feature type="domain" description="VWFD" evidence="4">
    <location>
        <begin position="142"/>
        <end position="327"/>
    </location>
</feature>
<evidence type="ECO:0000313" key="5">
    <source>
        <dbReference type="EMBL" id="KAH0616514.1"/>
    </source>
</evidence>
<feature type="chain" id="PRO_5046142653" description="VWFD domain-containing protein" evidence="3">
    <location>
        <begin position="23"/>
        <end position="456"/>
    </location>
</feature>
<accession>A0ABQ7SGU2</accession>
<gene>
    <name evidence="5" type="ORF">JD844_027665</name>
</gene>
<dbReference type="InterPro" id="IPR050780">
    <property type="entry name" value="Mucin_vWF_Thrombospondin_sf"/>
</dbReference>
<evidence type="ECO:0000256" key="3">
    <source>
        <dbReference type="SAM" id="SignalP"/>
    </source>
</evidence>
<feature type="signal peptide" evidence="3">
    <location>
        <begin position="1"/>
        <end position="22"/>
    </location>
</feature>
<organism evidence="5 6">
    <name type="scientific">Phrynosoma platyrhinos</name>
    <name type="common">Desert horned lizard</name>
    <dbReference type="NCBI Taxonomy" id="52577"/>
    <lineage>
        <taxon>Eukaryota</taxon>
        <taxon>Metazoa</taxon>
        <taxon>Chordata</taxon>
        <taxon>Craniata</taxon>
        <taxon>Vertebrata</taxon>
        <taxon>Euteleostomi</taxon>
        <taxon>Lepidosauria</taxon>
        <taxon>Squamata</taxon>
        <taxon>Bifurcata</taxon>
        <taxon>Unidentata</taxon>
        <taxon>Episquamata</taxon>
        <taxon>Toxicofera</taxon>
        <taxon>Iguania</taxon>
        <taxon>Phrynosomatidae</taxon>
        <taxon>Phrynosomatinae</taxon>
        <taxon>Phrynosoma</taxon>
    </lineage>
</organism>
<name>A0ABQ7SGU2_PHRPL</name>
<dbReference type="Proteomes" id="UP000826234">
    <property type="component" value="Unassembled WGS sequence"/>
</dbReference>
<comment type="caution">
    <text evidence="5">The sequence shown here is derived from an EMBL/GenBank/DDBJ whole genome shotgun (WGS) entry which is preliminary data.</text>
</comment>
<evidence type="ECO:0000256" key="2">
    <source>
        <dbReference type="ARBA" id="ARBA00023180"/>
    </source>
</evidence>
<dbReference type="CDD" id="cd19941">
    <property type="entry name" value="TIL"/>
    <property type="match status" value="2"/>
</dbReference>
<sequence>MQYKLLLISCALITVASYAVSCFQYCHGIISKYFKSCKNIGDQYHEYERLCTEEYCKTGNEMDVCSTFLELARRCSSGGSGPFEAWRRDPDVVCGMPCLVDHRGEDIPTCPESEIYRDCGPSNQATCSYMSPYQDTGCVSGCVCPEGNRQYSESFNDFTCQDAKWACTESLCPGRCAVEGPFITTFDGTSYTYAGDCHFVAIQHKDWSLSVELRHCHNGPAETCLKSVTLALGLVNTIIIFKRSSSYIEAELYYGLKIQIQLVPTMQLYATLPAKKYASTRGLCGSFNNKAEDDFISSQNILEVTPEAFARSWEIMTCPKARHPSCASIEKEKLAKEKCAILTDPNGVFAAGHFTVDYRSYYEVRNNSLQLKQNCEEDKVFQYNIKACNTSCRSFSEKDLSCDVEDSPVDGCNCPEGLYKNSKGVCVNQDICDCYVDDKCLPKRTVLLPQSYRPQT</sequence>
<keyword evidence="1" id="KW-1015">Disulfide bond</keyword>
<proteinExistence type="predicted"/>
<dbReference type="PANTHER" id="PTHR11339">
    <property type="entry name" value="EXTRACELLULAR MATRIX GLYCOPROTEIN RELATED"/>
    <property type="match status" value="1"/>
</dbReference>
<dbReference type="Pfam" id="PF08742">
    <property type="entry name" value="C8"/>
    <property type="match status" value="1"/>
</dbReference>
<protein>
    <recommendedName>
        <fullName evidence="4">VWFD domain-containing protein</fullName>
    </recommendedName>
</protein>
<keyword evidence="2" id="KW-0325">Glycoprotein</keyword>
<dbReference type="Gene3D" id="2.10.25.10">
    <property type="entry name" value="Laminin"/>
    <property type="match status" value="2"/>
</dbReference>
<dbReference type="Pfam" id="PF00094">
    <property type="entry name" value="VWD"/>
    <property type="match status" value="2"/>
</dbReference>
<dbReference type="PANTHER" id="PTHR11339:SF289">
    <property type="entry name" value="VWFD DOMAIN-CONTAINING PROTEIN"/>
    <property type="match status" value="1"/>
</dbReference>
<dbReference type="InterPro" id="IPR036084">
    <property type="entry name" value="Ser_inhib-like_sf"/>
</dbReference>
<keyword evidence="6" id="KW-1185">Reference proteome</keyword>
<dbReference type="SUPFAM" id="SSF57567">
    <property type="entry name" value="Serine protease inhibitors"/>
    <property type="match status" value="2"/>
</dbReference>
<keyword evidence="3" id="KW-0732">Signal</keyword>
<evidence type="ECO:0000256" key="1">
    <source>
        <dbReference type="ARBA" id="ARBA00023157"/>
    </source>
</evidence>
<dbReference type="SMART" id="SM00216">
    <property type="entry name" value="VWD"/>
    <property type="match status" value="1"/>
</dbReference>
<evidence type="ECO:0000259" key="4">
    <source>
        <dbReference type="PROSITE" id="PS51233"/>
    </source>
</evidence>
<dbReference type="InterPro" id="IPR001846">
    <property type="entry name" value="VWF_type-D"/>
</dbReference>